<dbReference type="Pfam" id="PF11239">
    <property type="entry name" value="DUF3040"/>
    <property type="match status" value="1"/>
</dbReference>
<dbReference type="EMBL" id="BAABGT010000025">
    <property type="protein sequence ID" value="GAA4542491.1"/>
    <property type="molecule type" value="Genomic_DNA"/>
</dbReference>
<reference evidence="3" key="1">
    <citation type="journal article" date="2019" name="Int. J. Syst. Evol. Microbiol.">
        <title>The Global Catalogue of Microorganisms (GCM) 10K type strain sequencing project: providing services to taxonomists for standard genome sequencing and annotation.</title>
        <authorList>
            <consortium name="The Broad Institute Genomics Platform"/>
            <consortium name="The Broad Institute Genome Sequencing Center for Infectious Disease"/>
            <person name="Wu L."/>
            <person name="Ma J."/>
        </authorList>
    </citation>
    <scope>NUCLEOTIDE SEQUENCE [LARGE SCALE GENOMIC DNA]</scope>
    <source>
        <strain evidence="3">JCM 17906</strain>
    </source>
</reference>
<proteinExistence type="predicted"/>
<keyword evidence="3" id="KW-1185">Reference proteome</keyword>
<sequence length="94" mass="9674">MLSSEELAQLRGIETRLAMQDPALAERLRTGRLRRPVGRRLALAALLLGGLGLLAGMAALSGAAVVGSLVLATLGGTAWLWCSGTAPRSLPGAR</sequence>
<keyword evidence="1" id="KW-0812">Transmembrane</keyword>
<accession>A0ABP8RLZ2</accession>
<protein>
    <recommendedName>
        <fullName evidence="4">DUF3040 family protein</fullName>
    </recommendedName>
</protein>
<keyword evidence="1" id="KW-1133">Transmembrane helix</keyword>
<evidence type="ECO:0008006" key="4">
    <source>
        <dbReference type="Google" id="ProtNLM"/>
    </source>
</evidence>
<comment type="caution">
    <text evidence="2">The sequence shown here is derived from an EMBL/GenBank/DDBJ whole genome shotgun (WGS) entry which is preliminary data.</text>
</comment>
<gene>
    <name evidence="2" type="ORF">GCM10023175_17920</name>
</gene>
<keyword evidence="1" id="KW-0472">Membrane</keyword>
<evidence type="ECO:0000256" key="1">
    <source>
        <dbReference type="SAM" id="Phobius"/>
    </source>
</evidence>
<name>A0ABP8RLZ2_9PSEU</name>
<evidence type="ECO:0000313" key="2">
    <source>
        <dbReference type="EMBL" id="GAA4542491.1"/>
    </source>
</evidence>
<feature type="transmembrane region" description="Helical" evidence="1">
    <location>
        <begin position="63"/>
        <end position="82"/>
    </location>
</feature>
<organism evidence="2 3">
    <name type="scientific">Pseudonocardia xishanensis</name>
    <dbReference type="NCBI Taxonomy" id="630995"/>
    <lineage>
        <taxon>Bacteria</taxon>
        <taxon>Bacillati</taxon>
        <taxon>Actinomycetota</taxon>
        <taxon>Actinomycetes</taxon>
        <taxon>Pseudonocardiales</taxon>
        <taxon>Pseudonocardiaceae</taxon>
        <taxon>Pseudonocardia</taxon>
    </lineage>
</organism>
<feature type="transmembrane region" description="Helical" evidence="1">
    <location>
        <begin position="37"/>
        <end position="57"/>
    </location>
</feature>
<evidence type="ECO:0000313" key="3">
    <source>
        <dbReference type="Proteomes" id="UP001501598"/>
    </source>
</evidence>
<dbReference type="Proteomes" id="UP001501598">
    <property type="component" value="Unassembled WGS sequence"/>
</dbReference>
<dbReference type="RefSeq" id="WP_345414627.1">
    <property type="nucleotide sequence ID" value="NZ_BAABGT010000025.1"/>
</dbReference>
<dbReference type="InterPro" id="IPR021401">
    <property type="entry name" value="DUF3040"/>
</dbReference>